<comment type="caution">
    <text evidence="4">The sequence shown here is derived from an EMBL/GenBank/DDBJ whole genome shotgun (WGS) entry which is preliminary data.</text>
</comment>
<organism evidence="4 5">
    <name type="scientific">Nocardiopsis mangrovi</name>
    <dbReference type="NCBI Taxonomy" id="1179818"/>
    <lineage>
        <taxon>Bacteria</taxon>
        <taxon>Bacillati</taxon>
        <taxon>Actinomycetota</taxon>
        <taxon>Actinomycetes</taxon>
        <taxon>Streptosporangiales</taxon>
        <taxon>Nocardiopsidaceae</taxon>
        <taxon>Nocardiopsis</taxon>
    </lineage>
</organism>
<dbReference type="PANTHER" id="PTHR30590">
    <property type="entry name" value="INNER MEMBRANE PROTEIN"/>
    <property type="match status" value="1"/>
</dbReference>
<keyword evidence="2" id="KW-1133">Transmembrane helix</keyword>
<dbReference type="Pfam" id="PF04235">
    <property type="entry name" value="DUF418"/>
    <property type="match status" value="1"/>
</dbReference>
<evidence type="ECO:0000256" key="2">
    <source>
        <dbReference type="SAM" id="Phobius"/>
    </source>
</evidence>
<dbReference type="InterPro" id="IPR052529">
    <property type="entry name" value="Bact_Transport_Assoc"/>
</dbReference>
<dbReference type="Proteomes" id="UP001595923">
    <property type="component" value="Unassembled WGS sequence"/>
</dbReference>
<feature type="transmembrane region" description="Helical" evidence="2">
    <location>
        <begin position="370"/>
        <end position="388"/>
    </location>
</feature>
<dbReference type="InterPro" id="IPR007349">
    <property type="entry name" value="DUF418"/>
</dbReference>
<feature type="transmembrane region" description="Helical" evidence="2">
    <location>
        <begin position="254"/>
        <end position="279"/>
    </location>
</feature>
<dbReference type="EMBL" id="JBHSFQ010000004">
    <property type="protein sequence ID" value="MFC4561511.1"/>
    <property type="molecule type" value="Genomic_DNA"/>
</dbReference>
<feature type="transmembrane region" description="Helical" evidence="2">
    <location>
        <begin position="223"/>
        <end position="242"/>
    </location>
</feature>
<feature type="transmembrane region" description="Helical" evidence="2">
    <location>
        <begin position="341"/>
        <end position="364"/>
    </location>
</feature>
<protein>
    <submittedName>
        <fullName evidence="4">DUF418 domain-containing protein</fullName>
    </submittedName>
</protein>
<gene>
    <name evidence="4" type="ORF">ACFO4E_06560</name>
</gene>
<dbReference type="PANTHER" id="PTHR30590:SF2">
    <property type="entry name" value="INNER MEMBRANE PROTEIN"/>
    <property type="match status" value="1"/>
</dbReference>
<keyword evidence="5" id="KW-1185">Reference proteome</keyword>
<feature type="transmembrane region" description="Helical" evidence="2">
    <location>
        <begin position="159"/>
        <end position="180"/>
    </location>
</feature>
<feature type="compositionally biased region" description="Low complexity" evidence="1">
    <location>
        <begin position="421"/>
        <end position="432"/>
    </location>
</feature>
<feature type="transmembrane region" description="Helical" evidence="2">
    <location>
        <begin position="108"/>
        <end position="125"/>
    </location>
</feature>
<dbReference type="RefSeq" id="WP_378572122.1">
    <property type="nucleotide sequence ID" value="NZ_JBHSFQ010000004.1"/>
</dbReference>
<reference evidence="5" key="1">
    <citation type="journal article" date="2019" name="Int. J. Syst. Evol. Microbiol.">
        <title>The Global Catalogue of Microorganisms (GCM) 10K type strain sequencing project: providing services to taxonomists for standard genome sequencing and annotation.</title>
        <authorList>
            <consortium name="The Broad Institute Genomics Platform"/>
            <consortium name="The Broad Institute Genome Sequencing Center for Infectious Disease"/>
            <person name="Wu L."/>
            <person name="Ma J."/>
        </authorList>
    </citation>
    <scope>NUCLEOTIDE SEQUENCE [LARGE SCALE GENOMIC DNA]</scope>
    <source>
        <strain evidence="5">XZYJ18</strain>
    </source>
</reference>
<feature type="compositionally biased region" description="Pro residues" evidence="1">
    <location>
        <begin position="411"/>
        <end position="420"/>
    </location>
</feature>
<name>A0ABV9DRM5_9ACTN</name>
<feature type="transmembrane region" description="Helical" evidence="2">
    <location>
        <begin position="23"/>
        <end position="42"/>
    </location>
</feature>
<proteinExistence type="predicted"/>
<accession>A0ABV9DRM5</accession>
<feature type="transmembrane region" description="Helical" evidence="2">
    <location>
        <begin position="131"/>
        <end position="147"/>
    </location>
</feature>
<evidence type="ECO:0000313" key="4">
    <source>
        <dbReference type="EMBL" id="MFC4561511.1"/>
    </source>
</evidence>
<evidence type="ECO:0000256" key="1">
    <source>
        <dbReference type="SAM" id="MobiDB-lite"/>
    </source>
</evidence>
<feature type="transmembrane region" description="Helical" evidence="2">
    <location>
        <begin position="62"/>
        <end position="87"/>
    </location>
</feature>
<feature type="domain" description="DUF418" evidence="3">
    <location>
        <begin position="241"/>
        <end position="407"/>
    </location>
</feature>
<feature type="region of interest" description="Disordered" evidence="1">
    <location>
        <begin position="409"/>
        <end position="432"/>
    </location>
</feature>
<sequence>MQPTRTPHRGPTRATERALAPDLARGFMLLMIALANTPYYLWGTDRPSMSPHPDGGSALDTAVQFVMTVAVDGRIYPMFAFLFGYGIMRTFDRQIAAGADPRGAAALLRRRHLWLLVFGFVHAALLWMGDILGAYGLAGLVMCGLFLRRRERTIRVWAAVLAGLAALLALVSVAGGVIAAQGPDGAAGAVDGGVADLMFASFSEPTVLGAALARLMMWPLTSLVQGLGLIVPAAMLLGMAAGRRRVLELPGSNLRLLGWTAVLGISAAWLVALPGALNLVGLLNLNAPALESLDGARSLAGLFGGLGYVALFGIIGHLLGRRERQGVVVVAVTAVGKRSMTSYLAQSVICSPVLAAWGLGLGAAMHSASMALFAIAVWLVTVAVAYALERAGRRGPAEVLLRRLTYRRPEPAAPAPPSAPAPAGAGAQDAAR</sequence>
<keyword evidence="2" id="KW-0472">Membrane</keyword>
<keyword evidence="2" id="KW-0812">Transmembrane</keyword>
<feature type="transmembrane region" description="Helical" evidence="2">
    <location>
        <begin position="299"/>
        <end position="320"/>
    </location>
</feature>
<evidence type="ECO:0000259" key="3">
    <source>
        <dbReference type="Pfam" id="PF04235"/>
    </source>
</evidence>
<evidence type="ECO:0000313" key="5">
    <source>
        <dbReference type="Proteomes" id="UP001595923"/>
    </source>
</evidence>